<protein>
    <submittedName>
        <fullName evidence="1">Uncharacterized protein</fullName>
    </submittedName>
</protein>
<evidence type="ECO:0000313" key="2">
    <source>
        <dbReference type="Proteomes" id="UP001059192"/>
    </source>
</evidence>
<dbReference type="EMBL" id="ON970578">
    <property type="protein sequence ID" value="UVK59800.1"/>
    <property type="molecule type" value="Genomic_DNA"/>
</dbReference>
<proteinExistence type="predicted"/>
<gene>
    <name evidence="1" type="primary">60</name>
    <name evidence="1" type="ORF">SEA_ALEEMILY_60</name>
</gene>
<sequence length="87" mass="8973">MTDRPAIDAITPEQAAHVLAHFGEGGVPAGTFTADLIALIGHADPRNTTLLALGFPGYVQAVWLAQNRADGIERLRALATGQAVAAA</sequence>
<keyword evidence="2" id="KW-1185">Reference proteome</keyword>
<organism evidence="1 2">
    <name type="scientific">Gordonia phage Aleemily</name>
    <dbReference type="NCBI Taxonomy" id="2965181"/>
    <lineage>
        <taxon>Viruses</taxon>
        <taxon>Duplodnaviria</taxon>
        <taxon>Heunggongvirae</taxon>
        <taxon>Uroviricota</taxon>
        <taxon>Caudoviricetes</taxon>
        <taxon>Kruegerviridae</taxon>
        <taxon>Cafassovirus</taxon>
        <taxon>Cafassovirus aleemily</taxon>
    </lineage>
</organism>
<accession>A0A9E7TXJ4</accession>
<dbReference type="Proteomes" id="UP001059192">
    <property type="component" value="Segment"/>
</dbReference>
<name>A0A9E7TXJ4_9CAUD</name>
<reference evidence="1" key="1">
    <citation type="submission" date="2022-07" db="EMBL/GenBank/DDBJ databases">
        <authorList>
            <person name="Basulto B.M."/>
            <person name="Goecke B.E."/>
            <person name="Engstrom E.M."/>
            <person name="Moore Y."/>
            <person name="Pitman H.D."/>
            <person name="Schroeder M.D."/>
            <person name="Simpson G.E."/>
            <person name="Welch N."/>
            <person name="Tibbetts T.J."/>
            <person name="Butela K.A."/>
            <person name="Garlena R.A."/>
            <person name="Russell D.A."/>
            <person name="Jacobs-Sera D."/>
            <person name="Hatfull G.F."/>
        </authorList>
    </citation>
    <scope>NUCLEOTIDE SEQUENCE</scope>
</reference>
<evidence type="ECO:0000313" key="1">
    <source>
        <dbReference type="EMBL" id="UVK59800.1"/>
    </source>
</evidence>